<dbReference type="GO" id="GO:0030388">
    <property type="term" value="P:fructose 1,6-bisphosphate metabolic process"/>
    <property type="evidence" value="ECO:0007669"/>
    <property type="project" value="TreeGrafter"/>
</dbReference>
<keyword evidence="7" id="KW-0119">Carbohydrate metabolism</keyword>
<dbReference type="GO" id="GO:0042132">
    <property type="term" value="F:fructose 1,6-bisphosphate 1-phosphatase activity"/>
    <property type="evidence" value="ECO:0007669"/>
    <property type="project" value="TreeGrafter"/>
</dbReference>
<protein>
    <submittedName>
        <fullName evidence="10">Fructose-1,6-bisphosphatase</fullName>
    </submittedName>
</protein>
<evidence type="ECO:0000256" key="1">
    <source>
        <dbReference type="ARBA" id="ARBA00001946"/>
    </source>
</evidence>
<dbReference type="PRINTS" id="PR01958">
    <property type="entry name" value="S17BPHPHTASE"/>
</dbReference>
<dbReference type="InterPro" id="IPR020548">
    <property type="entry name" value="Fructose_bisphosphatase_AS"/>
</dbReference>
<comment type="similarity">
    <text evidence="3">Belongs to the FBPase class 1 family.</text>
</comment>
<evidence type="ECO:0000256" key="7">
    <source>
        <dbReference type="ARBA" id="ARBA00023277"/>
    </source>
</evidence>
<comment type="pathway">
    <text evidence="2">Carbohydrate biosynthesis; Calvin cycle.</text>
</comment>
<keyword evidence="11" id="KW-1185">Reference proteome</keyword>
<dbReference type="InterPro" id="IPR000146">
    <property type="entry name" value="FBPase_class-1"/>
</dbReference>
<dbReference type="GO" id="GO:0006002">
    <property type="term" value="P:fructose 6-phosphate metabolic process"/>
    <property type="evidence" value="ECO:0007669"/>
    <property type="project" value="TreeGrafter"/>
</dbReference>
<dbReference type="PROSITE" id="PS00124">
    <property type="entry name" value="FBPASE"/>
    <property type="match status" value="1"/>
</dbReference>
<reference evidence="10 11" key="1">
    <citation type="submission" date="2011-02" db="EMBL/GenBank/DDBJ databases">
        <title>The Genome Sequence of Sphaeroforma arctica JP610.</title>
        <authorList>
            <consortium name="The Broad Institute Genome Sequencing Platform"/>
            <person name="Russ C."/>
            <person name="Cuomo C."/>
            <person name="Young S.K."/>
            <person name="Zeng Q."/>
            <person name="Gargeya S."/>
            <person name="Alvarado L."/>
            <person name="Berlin A."/>
            <person name="Chapman S.B."/>
            <person name="Chen Z."/>
            <person name="Freedman E."/>
            <person name="Gellesch M."/>
            <person name="Goldberg J."/>
            <person name="Griggs A."/>
            <person name="Gujja S."/>
            <person name="Heilman E."/>
            <person name="Heiman D."/>
            <person name="Howarth C."/>
            <person name="Mehta T."/>
            <person name="Neiman D."/>
            <person name="Pearson M."/>
            <person name="Roberts A."/>
            <person name="Saif S."/>
            <person name="Shea T."/>
            <person name="Shenoy N."/>
            <person name="Sisk P."/>
            <person name="Stolte C."/>
            <person name="Sykes S."/>
            <person name="White J."/>
            <person name="Yandava C."/>
            <person name="Burger G."/>
            <person name="Gray M.W."/>
            <person name="Holland P.W.H."/>
            <person name="King N."/>
            <person name="Lang F.B.F."/>
            <person name="Roger A.J."/>
            <person name="Ruiz-Trillo I."/>
            <person name="Haas B."/>
            <person name="Nusbaum C."/>
            <person name="Birren B."/>
        </authorList>
    </citation>
    <scope>NUCLEOTIDE SEQUENCE [LARGE SCALE GENOMIC DNA]</scope>
    <source>
        <strain evidence="10 11">JP610</strain>
    </source>
</reference>
<dbReference type="Pfam" id="PF18913">
    <property type="entry name" value="FBPase_C"/>
    <property type="match status" value="1"/>
</dbReference>
<evidence type="ECO:0000256" key="6">
    <source>
        <dbReference type="ARBA" id="ARBA00022842"/>
    </source>
</evidence>
<organism evidence="10 11">
    <name type="scientific">Sphaeroforma arctica JP610</name>
    <dbReference type="NCBI Taxonomy" id="667725"/>
    <lineage>
        <taxon>Eukaryota</taxon>
        <taxon>Ichthyosporea</taxon>
        <taxon>Ichthyophonida</taxon>
        <taxon>Sphaeroforma</taxon>
    </lineage>
</organism>
<dbReference type="RefSeq" id="XP_014159952.1">
    <property type="nucleotide sequence ID" value="XM_014304477.1"/>
</dbReference>
<keyword evidence="6" id="KW-0460">Magnesium</keyword>
<dbReference type="SUPFAM" id="SSF56655">
    <property type="entry name" value="Carbohydrate phosphatase"/>
    <property type="match status" value="1"/>
</dbReference>
<dbReference type="eggNOG" id="KOG1458">
    <property type="taxonomic scope" value="Eukaryota"/>
</dbReference>
<dbReference type="PANTHER" id="PTHR11556">
    <property type="entry name" value="FRUCTOSE-1,6-BISPHOSPHATASE-RELATED"/>
    <property type="match status" value="1"/>
</dbReference>
<feature type="domain" description="Fructose-1-6-bisphosphatase class I N-terminal" evidence="8">
    <location>
        <begin position="5"/>
        <end position="74"/>
    </location>
</feature>
<dbReference type="InterPro" id="IPR033391">
    <property type="entry name" value="FBPase_N"/>
</dbReference>
<dbReference type="OrthoDB" id="10256725at2759"/>
<evidence type="ECO:0000313" key="10">
    <source>
        <dbReference type="EMBL" id="KNC86050.1"/>
    </source>
</evidence>
<evidence type="ECO:0000313" key="11">
    <source>
        <dbReference type="Proteomes" id="UP000054560"/>
    </source>
</evidence>
<evidence type="ECO:0000256" key="3">
    <source>
        <dbReference type="ARBA" id="ARBA00010941"/>
    </source>
</evidence>
<dbReference type="PANTHER" id="PTHR11556:SF35">
    <property type="entry name" value="SEDOHEPTULOSE-1,7-BISPHOSPHATASE, CHLOROPLASTIC"/>
    <property type="match status" value="1"/>
</dbReference>
<proteinExistence type="inferred from homology"/>
<evidence type="ECO:0000259" key="9">
    <source>
        <dbReference type="Pfam" id="PF18913"/>
    </source>
</evidence>
<dbReference type="GO" id="GO:0005986">
    <property type="term" value="P:sucrose biosynthetic process"/>
    <property type="evidence" value="ECO:0007669"/>
    <property type="project" value="TreeGrafter"/>
</dbReference>
<dbReference type="GO" id="GO:0006000">
    <property type="term" value="P:fructose metabolic process"/>
    <property type="evidence" value="ECO:0007669"/>
    <property type="project" value="TreeGrafter"/>
</dbReference>
<dbReference type="InterPro" id="IPR044015">
    <property type="entry name" value="FBPase_C_dom"/>
</dbReference>
<dbReference type="Pfam" id="PF00316">
    <property type="entry name" value="FBPase"/>
    <property type="match status" value="1"/>
</dbReference>
<keyword evidence="5" id="KW-0378">Hydrolase</keyword>
<dbReference type="Gene3D" id="3.40.190.80">
    <property type="match status" value="1"/>
</dbReference>
<evidence type="ECO:0000256" key="5">
    <source>
        <dbReference type="ARBA" id="ARBA00022801"/>
    </source>
</evidence>
<dbReference type="GO" id="GO:0005737">
    <property type="term" value="C:cytoplasm"/>
    <property type="evidence" value="ECO:0007669"/>
    <property type="project" value="TreeGrafter"/>
</dbReference>
<sequence length="216" mass="23562">MGGKGYSLAFDPLDGSSIIDSNFTVATIWGCWPGSTLVGVDGRSMTSAGVTLYGPRTTMTLAVSEAEHSHEFLLTEKGWERVNTYSVIGEGKLHAPGNLRAIKDNAGYAELVQYWQDNTYQLRYTGGMAPDVLQLLVKKKGIFTNPHSKSAPAKLRCLYETIPIAFIVEKAGGGSSDGEGSILDVKVTNLEQKMQVAYGNKKEVERFERMVGVKYV</sequence>
<evidence type="ECO:0000256" key="4">
    <source>
        <dbReference type="ARBA" id="ARBA00022723"/>
    </source>
</evidence>
<dbReference type="GO" id="GO:0006094">
    <property type="term" value="P:gluconeogenesis"/>
    <property type="evidence" value="ECO:0007669"/>
    <property type="project" value="TreeGrafter"/>
</dbReference>
<dbReference type="EMBL" id="KQ241670">
    <property type="protein sequence ID" value="KNC86050.1"/>
    <property type="molecule type" value="Genomic_DNA"/>
</dbReference>
<dbReference type="AlphaFoldDB" id="A0A0L0GAN1"/>
<dbReference type="Proteomes" id="UP000054560">
    <property type="component" value="Unassembled WGS sequence"/>
</dbReference>
<dbReference type="GeneID" id="25902279"/>
<evidence type="ECO:0000259" key="8">
    <source>
        <dbReference type="Pfam" id="PF00316"/>
    </source>
</evidence>
<dbReference type="GO" id="GO:0046872">
    <property type="term" value="F:metal ion binding"/>
    <property type="evidence" value="ECO:0007669"/>
    <property type="project" value="UniProtKB-KW"/>
</dbReference>
<dbReference type="STRING" id="667725.A0A0L0GAN1"/>
<keyword evidence="4" id="KW-0479">Metal-binding</keyword>
<feature type="domain" description="Fructose-1-6-bisphosphatase class 1 C-terminal" evidence="9">
    <location>
        <begin position="90"/>
        <end position="211"/>
    </location>
</feature>
<dbReference type="InterPro" id="IPR023079">
    <property type="entry name" value="SBPase"/>
</dbReference>
<evidence type="ECO:0000256" key="2">
    <source>
        <dbReference type="ARBA" id="ARBA00005215"/>
    </source>
</evidence>
<accession>A0A0L0GAN1</accession>
<comment type="cofactor">
    <cofactor evidence="1">
        <name>Mg(2+)</name>
        <dbReference type="ChEBI" id="CHEBI:18420"/>
    </cofactor>
</comment>
<dbReference type="Gene3D" id="3.30.540.10">
    <property type="entry name" value="Fructose-1,6-Bisphosphatase, subunit A, domain 1"/>
    <property type="match status" value="1"/>
</dbReference>
<name>A0A0L0GAN1_9EUKA</name>
<gene>
    <name evidence="10" type="ORF">SARC_01775</name>
</gene>